<feature type="transmembrane region" description="Helical" evidence="1">
    <location>
        <begin position="62"/>
        <end position="81"/>
    </location>
</feature>
<keyword evidence="1" id="KW-0472">Membrane</keyword>
<dbReference type="RefSeq" id="WP_264320990.1">
    <property type="nucleotide sequence ID" value="NZ_JADEXN010000113.1"/>
</dbReference>
<dbReference type="Pfam" id="PF13301">
    <property type="entry name" value="DUF4079"/>
    <property type="match status" value="1"/>
</dbReference>
<dbReference type="AlphaFoldDB" id="A0A928Z6T9"/>
<keyword evidence="1" id="KW-1133">Transmembrane helix</keyword>
<dbReference type="InterPro" id="IPR025067">
    <property type="entry name" value="DUF4079"/>
</dbReference>
<keyword evidence="3" id="KW-1185">Reference proteome</keyword>
<evidence type="ECO:0000313" key="3">
    <source>
        <dbReference type="Proteomes" id="UP000621799"/>
    </source>
</evidence>
<dbReference type="EMBL" id="JADEXN010000113">
    <property type="protein sequence ID" value="MBE9040747.1"/>
    <property type="molecule type" value="Genomic_DNA"/>
</dbReference>
<reference evidence="2" key="1">
    <citation type="submission" date="2020-10" db="EMBL/GenBank/DDBJ databases">
        <authorList>
            <person name="Castelo-Branco R."/>
            <person name="Eusebio N."/>
            <person name="Adriana R."/>
            <person name="Vieira A."/>
            <person name="Brugerolle De Fraissinette N."/>
            <person name="Rezende De Castro R."/>
            <person name="Schneider M.P."/>
            <person name="Vasconcelos V."/>
            <person name="Leao P.N."/>
        </authorList>
    </citation>
    <scope>NUCLEOTIDE SEQUENCE</scope>
    <source>
        <strain evidence="2">LEGE 11467</strain>
    </source>
</reference>
<sequence>MDTKDLLRLVHPAIAVAIVYPIVGMVVNMAWQTRQRRLQVTSGEKSTIPPVVGREHVKIGRWLTGSVVGISLLALAYVLIIKA</sequence>
<feature type="transmembrane region" description="Helical" evidence="1">
    <location>
        <begin position="12"/>
        <end position="31"/>
    </location>
</feature>
<comment type="caution">
    <text evidence="2">The sequence shown here is derived from an EMBL/GenBank/DDBJ whole genome shotgun (WGS) entry which is preliminary data.</text>
</comment>
<dbReference type="Proteomes" id="UP000621799">
    <property type="component" value="Unassembled WGS sequence"/>
</dbReference>
<protein>
    <submittedName>
        <fullName evidence="2">DUF4079 domain-containing protein</fullName>
    </submittedName>
</protein>
<accession>A0A928Z6T9</accession>
<name>A0A928Z6T9_9CYAN</name>
<keyword evidence="1" id="KW-0812">Transmembrane</keyword>
<feature type="non-terminal residue" evidence="2">
    <location>
        <position position="83"/>
    </location>
</feature>
<evidence type="ECO:0000256" key="1">
    <source>
        <dbReference type="SAM" id="Phobius"/>
    </source>
</evidence>
<proteinExistence type="predicted"/>
<evidence type="ECO:0000313" key="2">
    <source>
        <dbReference type="EMBL" id="MBE9040747.1"/>
    </source>
</evidence>
<gene>
    <name evidence="2" type="ORF">IQ235_08140</name>
</gene>
<organism evidence="2 3">
    <name type="scientific">Zarconia navalis LEGE 11467</name>
    <dbReference type="NCBI Taxonomy" id="1828826"/>
    <lineage>
        <taxon>Bacteria</taxon>
        <taxon>Bacillati</taxon>
        <taxon>Cyanobacteriota</taxon>
        <taxon>Cyanophyceae</taxon>
        <taxon>Oscillatoriophycideae</taxon>
        <taxon>Oscillatoriales</taxon>
        <taxon>Oscillatoriales incertae sedis</taxon>
        <taxon>Zarconia</taxon>
        <taxon>Zarconia navalis</taxon>
    </lineage>
</organism>